<comment type="caution">
    <text evidence="1">The sequence shown here is derived from an EMBL/GenBank/DDBJ whole genome shotgun (WGS) entry which is preliminary data.</text>
</comment>
<proteinExistence type="predicted"/>
<dbReference type="Proteomes" id="UP001499909">
    <property type="component" value="Unassembled WGS sequence"/>
</dbReference>
<protein>
    <submittedName>
        <fullName evidence="1">Uncharacterized protein</fullName>
    </submittedName>
</protein>
<organism evidence="1 2">
    <name type="scientific">Hymenobacter algoricola</name>
    <dbReference type="NCBI Taxonomy" id="486267"/>
    <lineage>
        <taxon>Bacteria</taxon>
        <taxon>Pseudomonadati</taxon>
        <taxon>Bacteroidota</taxon>
        <taxon>Cytophagia</taxon>
        <taxon>Cytophagales</taxon>
        <taxon>Hymenobacteraceae</taxon>
        <taxon>Hymenobacter</taxon>
    </lineage>
</organism>
<keyword evidence="2" id="KW-1185">Reference proteome</keyword>
<name>A0ABP7NTS0_9BACT</name>
<evidence type="ECO:0000313" key="2">
    <source>
        <dbReference type="Proteomes" id="UP001499909"/>
    </source>
</evidence>
<dbReference type="RefSeq" id="WP_345117703.1">
    <property type="nucleotide sequence ID" value="NZ_BAABDH010000112.1"/>
</dbReference>
<gene>
    <name evidence="1" type="ORF">GCM10022406_39550</name>
</gene>
<dbReference type="EMBL" id="BAABDH010000112">
    <property type="protein sequence ID" value="GAA3953954.1"/>
    <property type="molecule type" value="Genomic_DNA"/>
</dbReference>
<reference evidence="2" key="1">
    <citation type="journal article" date="2019" name="Int. J. Syst. Evol. Microbiol.">
        <title>The Global Catalogue of Microorganisms (GCM) 10K type strain sequencing project: providing services to taxonomists for standard genome sequencing and annotation.</title>
        <authorList>
            <consortium name="The Broad Institute Genomics Platform"/>
            <consortium name="The Broad Institute Genome Sequencing Center for Infectious Disease"/>
            <person name="Wu L."/>
            <person name="Ma J."/>
        </authorList>
    </citation>
    <scope>NUCLEOTIDE SEQUENCE [LARGE SCALE GENOMIC DNA]</scope>
    <source>
        <strain evidence="2">JCM 17214</strain>
    </source>
</reference>
<evidence type="ECO:0000313" key="1">
    <source>
        <dbReference type="EMBL" id="GAA3953954.1"/>
    </source>
</evidence>
<sequence length="111" mass="11876">MAKELTIEELKAQNATLTAENKQLKADAKASEGIIAGQAKKLANIEAAQGEDAPIVVTHEDNQYRVLGKQFNIKGAIVKASELGENEEAVKHLVVTQSDLLQLVVKANAAK</sequence>
<accession>A0ABP7NTS0</accession>